<dbReference type="InterPro" id="IPR015797">
    <property type="entry name" value="NUDIX_hydrolase-like_dom_sf"/>
</dbReference>
<evidence type="ECO:0000256" key="8">
    <source>
        <dbReference type="ARBA" id="ARBA00023229"/>
    </source>
</evidence>
<evidence type="ECO:0000256" key="7">
    <source>
        <dbReference type="ARBA" id="ARBA00023211"/>
    </source>
</evidence>
<evidence type="ECO:0000259" key="12">
    <source>
        <dbReference type="PROSITE" id="PS51462"/>
    </source>
</evidence>
<evidence type="ECO:0000256" key="9">
    <source>
        <dbReference type="ARBA" id="ARBA00023235"/>
    </source>
</evidence>
<evidence type="ECO:0000256" key="2">
    <source>
        <dbReference type="ARBA" id="ARBA00007579"/>
    </source>
</evidence>
<name>A0A7Z2S8F3_9SPHN</name>
<dbReference type="InterPro" id="IPR011876">
    <property type="entry name" value="IsopentenylPP_isomerase_typ1"/>
</dbReference>
<feature type="binding site" evidence="10">
    <location>
        <position position="27"/>
    </location>
    <ligand>
        <name>Mn(2+)</name>
        <dbReference type="ChEBI" id="CHEBI:29035"/>
    </ligand>
</feature>
<dbReference type="AlphaFoldDB" id="A0A7Z2S8F3"/>
<keyword evidence="7 10" id="KW-0464">Manganese</keyword>
<dbReference type="Pfam" id="PF00293">
    <property type="entry name" value="NUDIX"/>
    <property type="match status" value="1"/>
</dbReference>
<dbReference type="InterPro" id="IPR056375">
    <property type="entry name" value="Idi_bact"/>
</dbReference>
<keyword evidence="4 10" id="KW-0963">Cytoplasm</keyword>
<evidence type="ECO:0000256" key="5">
    <source>
        <dbReference type="ARBA" id="ARBA00022723"/>
    </source>
</evidence>
<dbReference type="GO" id="GO:0004452">
    <property type="term" value="F:isopentenyl-diphosphate delta-isomerase activity"/>
    <property type="evidence" value="ECO:0007669"/>
    <property type="project" value="UniProtKB-UniRule"/>
</dbReference>
<dbReference type="Proteomes" id="UP000464468">
    <property type="component" value="Chromosome"/>
</dbReference>
<keyword evidence="9 10" id="KW-0413">Isomerase</keyword>
<dbReference type="CDD" id="cd02885">
    <property type="entry name" value="NUDIX_IPP_Isomerase"/>
    <property type="match status" value="1"/>
</dbReference>
<reference evidence="13 14" key="1">
    <citation type="submission" date="2020-01" db="EMBL/GenBank/DDBJ databases">
        <title>Sphingomonas sp. C33 whole genome sequece.</title>
        <authorList>
            <person name="Park C."/>
        </authorList>
    </citation>
    <scope>NUCLEOTIDE SEQUENCE [LARGE SCALE GENOMIC DNA]</scope>
    <source>
        <strain evidence="13 14">C33</strain>
    </source>
</reference>
<dbReference type="NCBIfam" id="TIGR02150">
    <property type="entry name" value="IPP_isom_1"/>
    <property type="match status" value="1"/>
</dbReference>
<feature type="binding site" evidence="10">
    <location>
        <position position="70"/>
    </location>
    <ligand>
        <name>Mn(2+)</name>
        <dbReference type="ChEBI" id="CHEBI:29035"/>
    </ligand>
</feature>
<dbReference type="PANTHER" id="PTHR10885">
    <property type="entry name" value="ISOPENTENYL-DIPHOSPHATE DELTA-ISOMERASE"/>
    <property type="match status" value="1"/>
</dbReference>
<dbReference type="RefSeq" id="WP_160593281.1">
    <property type="nucleotide sequence ID" value="NZ_CP047895.1"/>
</dbReference>
<gene>
    <name evidence="10" type="primary">idi</name>
    <name evidence="13" type="ORF">GVO57_11670</name>
</gene>
<feature type="active site" evidence="10 11">
    <location>
        <position position="115"/>
    </location>
</feature>
<dbReference type="KEGG" id="schy:GVO57_11670"/>
<comment type="catalytic activity">
    <reaction evidence="10">
        <text>isopentenyl diphosphate = dimethylallyl diphosphate</text>
        <dbReference type="Rhea" id="RHEA:23284"/>
        <dbReference type="ChEBI" id="CHEBI:57623"/>
        <dbReference type="ChEBI" id="CHEBI:128769"/>
        <dbReference type="EC" id="5.3.3.2"/>
    </reaction>
</comment>
<protein>
    <recommendedName>
        <fullName evidence="3 10">Isopentenyl-diphosphate Delta-isomerase</fullName>
        <shortName evidence="10">IPP isomerase</shortName>
        <ecNumber evidence="3 10">5.3.3.2</ecNumber>
    </recommendedName>
    <alternativeName>
        <fullName evidence="10">IPP:DMAPP isomerase</fullName>
    </alternativeName>
    <alternativeName>
        <fullName evidence="10">Isopentenyl pyrophosphate isomerase</fullName>
    </alternativeName>
</protein>
<evidence type="ECO:0000256" key="3">
    <source>
        <dbReference type="ARBA" id="ARBA00012057"/>
    </source>
</evidence>
<comment type="cofactor">
    <cofactor evidence="10">
        <name>Mg(2+)</name>
        <dbReference type="ChEBI" id="CHEBI:18420"/>
    </cofactor>
    <text evidence="10">Binds 1 Mg(2+) ion per subunit. The magnesium ion binds only when substrate is bound.</text>
</comment>
<keyword evidence="6 10" id="KW-0460">Magnesium</keyword>
<dbReference type="EC" id="5.3.3.2" evidence="3 10"/>
<comment type="function">
    <text evidence="10">Catalyzes the 1,3-allylic rearrangement of the homoallylic substrate isopentenyl (IPP) to its highly electrophilic allylic isomer, dimethylallyl diphosphate (DMAPP).</text>
</comment>
<feature type="domain" description="Nudix hydrolase" evidence="12">
    <location>
        <begin position="31"/>
        <end position="163"/>
    </location>
</feature>
<dbReference type="UniPathway" id="UPA00059">
    <property type="reaction ID" value="UER00104"/>
</dbReference>
<feature type="active site" evidence="10 11">
    <location>
        <position position="68"/>
    </location>
</feature>
<comment type="subcellular location">
    <subcellularLocation>
        <location evidence="10">Cytoplasm</location>
    </subcellularLocation>
</comment>
<evidence type="ECO:0000256" key="4">
    <source>
        <dbReference type="ARBA" id="ARBA00022490"/>
    </source>
</evidence>
<dbReference type="GO" id="GO:0009240">
    <property type="term" value="P:isopentenyl diphosphate biosynthetic process"/>
    <property type="evidence" value="ECO:0007669"/>
    <property type="project" value="TreeGrafter"/>
</dbReference>
<dbReference type="GO" id="GO:0046872">
    <property type="term" value="F:metal ion binding"/>
    <property type="evidence" value="ECO:0007669"/>
    <property type="project" value="UniProtKB-KW"/>
</dbReference>
<comment type="cofactor">
    <cofactor evidence="10">
        <name>Mn(2+)</name>
        <dbReference type="ChEBI" id="CHEBI:29035"/>
    </cofactor>
    <text evidence="10">Binds 1 Mn(2+) ion per subunit.</text>
</comment>
<comment type="similarity">
    <text evidence="2 10">Belongs to the IPP isomerase type 1 family.</text>
</comment>
<feature type="binding site" evidence="10">
    <location>
        <position position="88"/>
    </location>
    <ligand>
        <name>Mg(2+)</name>
        <dbReference type="ChEBI" id="CHEBI:18420"/>
    </ligand>
</feature>
<dbReference type="HAMAP" id="MF_00202">
    <property type="entry name" value="Idi"/>
    <property type="match status" value="1"/>
</dbReference>
<dbReference type="EMBL" id="CP047895">
    <property type="protein sequence ID" value="QHL91351.1"/>
    <property type="molecule type" value="Genomic_DNA"/>
</dbReference>
<keyword evidence="5 10" id="KW-0479">Metal-binding</keyword>
<evidence type="ECO:0000256" key="10">
    <source>
        <dbReference type="HAMAP-Rule" id="MF_00202"/>
    </source>
</evidence>
<feature type="binding site" evidence="10">
    <location>
        <position position="113"/>
    </location>
    <ligand>
        <name>Mn(2+)</name>
        <dbReference type="ChEBI" id="CHEBI:29035"/>
    </ligand>
</feature>
<evidence type="ECO:0000256" key="11">
    <source>
        <dbReference type="PIRSR" id="PIRSR018427-1"/>
    </source>
</evidence>
<dbReference type="GO" id="GO:0050992">
    <property type="term" value="P:dimethylallyl diphosphate biosynthetic process"/>
    <property type="evidence" value="ECO:0007669"/>
    <property type="project" value="UniProtKB-UniRule"/>
</dbReference>
<dbReference type="GO" id="GO:0005737">
    <property type="term" value="C:cytoplasm"/>
    <property type="evidence" value="ECO:0007669"/>
    <property type="project" value="UniProtKB-SubCell"/>
</dbReference>
<accession>A0A7Z2S8F3</accession>
<comment type="pathway">
    <text evidence="1 10">Isoprenoid biosynthesis; dimethylallyl diphosphate biosynthesis; dimethylallyl diphosphate from isopentenyl diphosphate: step 1/1.</text>
</comment>
<evidence type="ECO:0000313" key="13">
    <source>
        <dbReference type="EMBL" id="QHL91351.1"/>
    </source>
</evidence>
<dbReference type="PANTHER" id="PTHR10885:SF0">
    <property type="entry name" value="ISOPENTENYL-DIPHOSPHATE DELTA-ISOMERASE"/>
    <property type="match status" value="1"/>
</dbReference>
<sequence>MNDEEEAVILVDEWDQPTGLHAKLSAHRKALRHRAFSVFLFNSAGEILLQQRAQSKYHCGGLWSNACCGHPRAGEADAAAAARRLGEEMGLAPRLHAAGRTAYHAELNDGWYENEIVHLFTGATDAAPVPDPREVGGWRWIAPDALEAEYAARPQLFTPWFGIYLQTIPELVLAARVGDAVAVG</sequence>
<feature type="binding site" evidence="10">
    <location>
        <position position="115"/>
    </location>
    <ligand>
        <name>Mn(2+)</name>
        <dbReference type="ChEBI" id="CHEBI:29035"/>
    </ligand>
</feature>
<dbReference type="NCBIfam" id="NF002995">
    <property type="entry name" value="PRK03759.1"/>
    <property type="match status" value="1"/>
</dbReference>
<dbReference type="PROSITE" id="PS51462">
    <property type="entry name" value="NUDIX"/>
    <property type="match status" value="1"/>
</dbReference>
<dbReference type="PIRSF" id="PIRSF018427">
    <property type="entry name" value="Isopntndiph_ism"/>
    <property type="match status" value="1"/>
</dbReference>
<dbReference type="InterPro" id="IPR000086">
    <property type="entry name" value="NUDIX_hydrolase_dom"/>
</dbReference>
<feature type="binding site" evidence="10">
    <location>
        <position position="33"/>
    </location>
    <ligand>
        <name>Mn(2+)</name>
        <dbReference type="ChEBI" id="CHEBI:29035"/>
    </ligand>
</feature>
<evidence type="ECO:0000256" key="1">
    <source>
        <dbReference type="ARBA" id="ARBA00004826"/>
    </source>
</evidence>
<dbReference type="Gene3D" id="3.90.79.10">
    <property type="entry name" value="Nucleoside Triphosphate Pyrophosphohydrolase"/>
    <property type="match status" value="1"/>
</dbReference>
<evidence type="ECO:0000256" key="6">
    <source>
        <dbReference type="ARBA" id="ARBA00022842"/>
    </source>
</evidence>
<dbReference type="SUPFAM" id="SSF55811">
    <property type="entry name" value="Nudix"/>
    <property type="match status" value="1"/>
</dbReference>
<evidence type="ECO:0000313" key="14">
    <source>
        <dbReference type="Proteomes" id="UP000464468"/>
    </source>
</evidence>
<keyword evidence="8 10" id="KW-0414">Isoprene biosynthesis</keyword>
<organism evidence="13 14">
    <name type="scientific">Sphingomonas changnyeongensis</name>
    <dbReference type="NCBI Taxonomy" id="2698679"/>
    <lineage>
        <taxon>Bacteria</taxon>
        <taxon>Pseudomonadati</taxon>
        <taxon>Pseudomonadota</taxon>
        <taxon>Alphaproteobacteria</taxon>
        <taxon>Sphingomonadales</taxon>
        <taxon>Sphingomonadaceae</taxon>
        <taxon>Sphingomonas</taxon>
    </lineage>
</organism>
<proteinExistence type="inferred from homology"/>
<keyword evidence="14" id="KW-1185">Reference proteome</keyword>